<accession>A0A9X3S5Y9</accession>
<dbReference type="SUPFAM" id="SSF55797">
    <property type="entry name" value="PR-1-like"/>
    <property type="match status" value="1"/>
</dbReference>
<evidence type="ECO:0000259" key="2">
    <source>
        <dbReference type="Pfam" id="PF00188"/>
    </source>
</evidence>
<reference evidence="3" key="1">
    <citation type="submission" date="2022-10" db="EMBL/GenBank/DDBJ databases">
        <title>The WGS of Solirubrobacter ginsenosidimutans DSM 21036.</title>
        <authorList>
            <person name="Jiang Z."/>
        </authorList>
    </citation>
    <scope>NUCLEOTIDE SEQUENCE</scope>
    <source>
        <strain evidence="3">DSM 21036</strain>
    </source>
</reference>
<evidence type="ECO:0000313" key="3">
    <source>
        <dbReference type="EMBL" id="MDA0164656.1"/>
    </source>
</evidence>
<dbReference type="InterPro" id="IPR014044">
    <property type="entry name" value="CAP_dom"/>
</dbReference>
<proteinExistence type="predicted"/>
<dbReference type="AlphaFoldDB" id="A0A9X3S5Y9"/>
<comment type="caution">
    <text evidence="3">The sequence shown here is derived from an EMBL/GenBank/DDBJ whole genome shotgun (WGS) entry which is preliminary data.</text>
</comment>
<feature type="domain" description="SCP" evidence="2">
    <location>
        <begin position="39"/>
        <end position="141"/>
    </location>
</feature>
<protein>
    <submittedName>
        <fullName evidence="3">CAP domain-containing protein</fullName>
    </submittedName>
</protein>
<organism evidence="3 4">
    <name type="scientific">Solirubrobacter ginsenosidimutans</name>
    <dbReference type="NCBI Taxonomy" id="490573"/>
    <lineage>
        <taxon>Bacteria</taxon>
        <taxon>Bacillati</taxon>
        <taxon>Actinomycetota</taxon>
        <taxon>Thermoleophilia</taxon>
        <taxon>Solirubrobacterales</taxon>
        <taxon>Solirubrobacteraceae</taxon>
        <taxon>Solirubrobacter</taxon>
    </lineage>
</organism>
<dbReference type="PANTHER" id="PTHR31157">
    <property type="entry name" value="SCP DOMAIN-CONTAINING PROTEIN"/>
    <property type="match status" value="1"/>
</dbReference>
<name>A0A9X3S5Y9_9ACTN</name>
<dbReference type="PANTHER" id="PTHR31157:SF1">
    <property type="entry name" value="SCP DOMAIN-CONTAINING PROTEIN"/>
    <property type="match status" value="1"/>
</dbReference>
<dbReference type="Pfam" id="PF00188">
    <property type="entry name" value="CAP"/>
    <property type="match status" value="1"/>
</dbReference>
<dbReference type="EMBL" id="JAPDOD010000036">
    <property type="protein sequence ID" value="MDA0164656.1"/>
    <property type="molecule type" value="Genomic_DNA"/>
</dbReference>
<evidence type="ECO:0000256" key="1">
    <source>
        <dbReference type="SAM" id="SignalP"/>
    </source>
</evidence>
<dbReference type="Gene3D" id="3.40.33.10">
    <property type="entry name" value="CAP"/>
    <property type="match status" value="1"/>
</dbReference>
<evidence type="ECO:0000313" key="4">
    <source>
        <dbReference type="Proteomes" id="UP001149140"/>
    </source>
</evidence>
<dbReference type="CDD" id="cd05379">
    <property type="entry name" value="CAP_bacterial"/>
    <property type="match status" value="1"/>
</dbReference>
<feature type="chain" id="PRO_5040856476" evidence="1">
    <location>
        <begin position="28"/>
        <end position="151"/>
    </location>
</feature>
<gene>
    <name evidence="3" type="ORF">OM076_30595</name>
</gene>
<keyword evidence="1" id="KW-0732">Signal</keyword>
<dbReference type="InterPro" id="IPR035940">
    <property type="entry name" value="CAP_sf"/>
</dbReference>
<keyword evidence="4" id="KW-1185">Reference proteome</keyword>
<feature type="signal peptide" evidence="1">
    <location>
        <begin position="1"/>
        <end position="27"/>
    </location>
</feature>
<sequence>MSVTSVRRAVLAVLLIACVVAPSRASAASHDATEASIIRALNNARASYGLPRLRSSSGLARAAGAHSATMRRTNRIGHGDVGRRVRRYVRTRKVGENIAWMDGCNATRVVNLWLNSAPHRKIMLSRSFRRIGVGRSGSRRCFVTADFASAH</sequence>
<dbReference type="Proteomes" id="UP001149140">
    <property type="component" value="Unassembled WGS sequence"/>
</dbReference>